<sequence length="325" mass="37087">MATDKAESPQTKKEYDNSFDSIQTNINFGKTSKFWQLPEELVERILLSLDADSLTICKFVCKSWFNMIERRYFVNKHLLGIAKMNMVNIFIGWVHLEESAKPQVCCTAFQRFAMISFCEGGQDDDDDDYLSCVIEEVKFPPISPPVMEEDAEDLPLGCVVFHCNGIIHIFDEESATSAILFNPALKEFKFLSLPEIHEEFDEVIGCGFGYDPESNTYKYVKIFDRGEDLVDPIAVKLMHVCLPETMAFTVKGSVALFHNVVEHPGFYDLWVIEHCADWIKRLRVGPIENLGRVLTIWKHDEILVAGDRDFSLSNWSSTLVTTTPT</sequence>
<dbReference type="Pfam" id="PF00646">
    <property type="entry name" value="F-box"/>
    <property type="match status" value="1"/>
</dbReference>
<keyword evidence="3" id="KW-1185">Reference proteome</keyword>
<accession>A0A7J6DTD3</accession>
<dbReference type="Proteomes" id="UP000583929">
    <property type="component" value="Unassembled WGS sequence"/>
</dbReference>
<protein>
    <recommendedName>
        <fullName evidence="1">F-box domain-containing protein</fullName>
    </recommendedName>
</protein>
<dbReference type="InterPro" id="IPR050796">
    <property type="entry name" value="SCF_F-box_component"/>
</dbReference>
<dbReference type="InterPro" id="IPR001810">
    <property type="entry name" value="F-box_dom"/>
</dbReference>
<dbReference type="PANTHER" id="PTHR31672:SF13">
    <property type="entry name" value="F-BOX PROTEIN CPR30-LIKE"/>
    <property type="match status" value="1"/>
</dbReference>
<reference evidence="2 3" key="1">
    <citation type="journal article" date="2020" name="bioRxiv">
        <title>Sequence and annotation of 42 cannabis genomes reveals extensive copy number variation in cannabinoid synthesis and pathogen resistance genes.</title>
        <authorList>
            <person name="Mckernan K.J."/>
            <person name="Helbert Y."/>
            <person name="Kane L.T."/>
            <person name="Ebling H."/>
            <person name="Zhang L."/>
            <person name="Liu B."/>
            <person name="Eaton Z."/>
            <person name="Mclaughlin S."/>
            <person name="Kingan S."/>
            <person name="Baybayan P."/>
            <person name="Concepcion G."/>
            <person name="Jordan M."/>
            <person name="Riva A."/>
            <person name="Barbazuk W."/>
            <person name="Harkins T."/>
        </authorList>
    </citation>
    <scope>NUCLEOTIDE SEQUENCE [LARGE SCALE GENOMIC DNA]</scope>
    <source>
        <strain evidence="3">cv. Jamaican Lion 4</strain>
        <tissue evidence="2">Leaf</tissue>
    </source>
</reference>
<evidence type="ECO:0000313" key="2">
    <source>
        <dbReference type="EMBL" id="KAF4349347.1"/>
    </source>
</evidence>
<dbReference type="SMART" id="SM00256">
    <property type="entry name" value="FBOX"/>
    <property type="match status" value="1"/>
</dbReference>
<evidence type="ECO:0000259" key="1">
    <source>
        <dbReference type="PROSITE" id="PS50181"/>
    </source>
</evidence>
<comment type="caution">
    <text evidence="2">The sequence shown here is derived from an EMBL/GenBank/DDBJ whole genome shotgun (WGS) entry which is preliminary data.</text>
</comment>
<name>A0A7J6DTD3_CANSA</name>
<organism evidence="2 3">
    <name type="scientific">Cannabis sativa</name>
    <name type="common">Hemp</name>
    <name type="synonym">Marijuana</name>
    <dbReference type="NCBI Taxonomy" id="3483"/>
    <lineage>
        <taxon>Eukaryota</taxon>
        <taxon>Viridiplantae</taxon>
        <taxon>Streptophyta</taxon>
        <taxon>Embryophyta</taxon>
        <taxon>Tracheophyta</taxon>
        <taxon>Spermatophyta</taxon>
        <taxon>Magnoliopsida</taxon>
        <taxon>eudicotyledons</taxon>
        <taxon>Gunneridae</taxon>
        <taxon>Pentapetalae</taxon>
        <taxon>rosids</taxon>
        <taxon>fabids</taxon>
        <taxon>Rosales</taxon>
        <taxon>Cannabaceae</taxon>
        <taxon>Cannabis</taxon>
    </lineage>
</organism>
<dbReference type="InterPro" id="IPR036047">
    <property type="entry name" value="F-box-like_dom_sf"/>
</dbReference>
<dbReference type="PANTHER" id="PTHR31672">
    <property type="entry name" value="BNACNNG10540D PROTEIN"/>
    <property type="match status" value="1"/>
</dbReference>
<dbReference type="AlphaFoldDB" id="A0A7J6DTD3"/>
<dbReference type="Gene3D" id="1.20.1280.50">
    <property type="match status" value="1"/>
</dbReference>
<evidence type="ECO:0000313" key="3">
    <source>
        <dbReference type="Proteomes" id="UP000583929"/>
    </source>
</evidence>
<proteinExistence type="predicted"/>
<dbReference type="SUPFAM" id="SSF81383">
    <property type="entry name" value="F-box domain"/>
    <property type="match status" value="1"/>
</dbReference>
<feature type="domain" description="F-box" evidence="1">
    <location>
        <begin position="31"/>
        <end position="77"/>
    </location>
</feature>
<dbReference type="PROSITE" id="PS50181">
    <property type="entry name" value="FBOX"/>
    <property type="match status" value="1"/>
</dbReference>
<dbReference type="EMBL" id="JAATIQ010000643">
    <property type="protein sequence ID" value="KAF4349347.1"/>
    <property type="molecule type" value="Genomic_DNA"/>
</dbReference>
<gene>
    <name evidence="2" type="ORF">G4B88_003179</name>
</gene>